<sequence>MALQPTLRAATPSDILDCAAIAHAAFAPSPIIRHIRPAAESVALGLWTAVVSAAFAQPHAHLVVAEDAASGELLGFAKWVWVEEGAVVPGIAASAAVGGDSGGDSEDERVGMEELWGMVGDREFAMEYFGAQAEQHERFMGRRAHWYLELISTKAEVKGRGTGRRLVQWGLERVDGDGAVAYLEASPQGRGLFERFGFEVVERLVYLDGAYVECPMVRAAKGKGE</sequence>
<accession>A0AAE0LTL2</accession>
<dbReference type="RefSeq" id="XP_062660815.1">
    <property type="nucleotide sequence ID" value="XM_062797973.1"/>
</dbReference>
<feature type="domain" description="N-acetyltransferase" evidence="1">
    <location>
        <begin position="33"/>
        <end position="221"/>
    </location>
</feature>
<dbReference type="Proteomes" id="UP001278766">
    <property type="component" value="Unassembled WGS sequence"/>
</dbReference>
<evidence type="ECO:0000259" key="1">
    <source>
        <dbReference type="PROSITE" id="PS51186"/>
    </source>
</evidence>
<dbReference type="AlphaFoldDB" id="A0AAE0LTL2"/>
<protein>
    <submittedName>
        <fullName evidence="2">Acyl-CoA N-acyltransferase</fullName>
    </submittedName>
</protein>
<dbReference type="Gene3D" id="3.40.630.30">
    <property type="match status" value="1"/>
</dbReference>
<dbReference type="EMBL" id="JAUEPN010000003">
    <property type="protein sequence ID" value="KAK3297301.1"/>
    <property type="molecule type" value="Genomic_DNA"/>
</dbReference>
<dbReference type="GeneID" id="87834921"/>
<dbReference type="InterPro" id="IPR016181">
    <property type="entry name" value="Acyl_CoA_acyltransferase"/>
</dbReference>
<comment type="caution">
    <text evidence="2">The sequence shown here is derived from an EMBL/GenBank/DDBJ whole genome shotgun (WGS) entry which is preliminary data.</text>
</comment>
<dbReference type="PROSITE" id="PS51186">
    <property type="entry name" value="GNAT"/>
    <property type="match status" value="1"/>
</dbReference>
<organism evidence="2 3">
    <name type="scientific">Chaetomium fimeti</name>
    <dbReference type="NCBI Taxonomy" id="1854472"/>
    <lineage>
        <taxon>Eukaryota</taxon>
        <taxon>Fungi</taxon>
        <taxon>Dikarya</taxon>
        <taxon>Ascomycota</taxon>
        <taxon>Pezizomycotina</taxon>
        <taxon>Sordariomycetes</taxon>
        <taxon>Sordariomycetidae</taxon>
        <taxon>Sordariales</taxon>
        <taxon>Chaetomiaceae</taxon>
        <taxon>Chaetomium</taxon>
    </lineage>
</organism>
<name>A0AAE0LTL2_9PEZI</name>
<dbReference type="SUPFAM" id="SSF55729">
    <property type="entry name" value="Acyl-CoA N-acyltransferases (Nat)"/>
    <property type="match status" value="1"/>
</dbReference>
<dbReference type="PANTHER" id="PTHR42791">
    <property type="entry name" value="GNAT FAMILY ACETYLTRANSFERASE"/>
    <property type="match status" value="1"/>
</dbReference>
<dbReference type="Pfam" id="PF00583">
    <property type="entry name" value="Acetyltransf_1"/>
    <property type="match status" value="1"/>
</dbReference>
<dbReference type="InterPro" id="IPR000182">
    <property type="entry name" value="GNAT_dom"/>
</dbReference>
<dbReference type="PANTHER" id="PTHR42791:SF2">
    <property type="entry name" value="N-ACETYLTRANSFERASE DOMAIN-CONTAINING PROTEIN"/>
    <property type="match status" value="1"/>
</dbReference>
<proteinExistence type="predicted"/>
<evidence type="ECO:0000313" key="3">
    <source>
        <dbReference type="Proteomes" id="UP001278766"/>
    </source>
</evidence>
<dbReference type="InterPro" id="IPR052523">
    <property type="entry name" value="Trichothecene_AcTrans"/>
</dbReference>
<evidence type="ECO:0000313" key="2">
    <source>
        <dbReference type="EMBL" id="KAK3297301.1"/>
    </source>
</evidence>
<keyword evidence="3" id="KW-1185">Reference proteome</keyword>
<reference evidence="2" key="1">
    <citation type="journal article" date="2023" name="Mol. Phylogenet. Evol.">
        <title>Genome-scale phylogeny and comparative genomics of the fungal order Sordariales.</title>
        <authorList>
            <person name="Hensen N."/>
            <person name="Bonometti L."/>
            <person name="Westerberg I."/>
            <person name="Brannstrom I.O."/>
            <person name="Guillou S."/>
            <person name="Cros-Aarteil S."/>
            <person name="Calhoun S."/>
            <person name="Haridas S."/>
            <person name="Kuo A."/>
            <person name="Mondo S."/>
            <person name="Pangilinan J."/>
            <person name="Riley R."/>
            <person name="LaButti K."/>
            <person name="Andreopoulos B."/>
            <person name="Lipzen A."/>
            <person name="Chen C."/>
            <person name="Yan M."/>
            <person name="Daum C."/>
            <person name="Ng V."/>
            <person name="Clum A."/>
            <person name="Steindorff A."/>
            <person name="Ohm R.A."/>
            <person name="Martin F."/>
            <person name="Silar P."/>
            <person name="Natvig D.O."/>
            <person name="Lalanne C."/>
            <person name="Gautier V."/>
            <person name="Ament-Velasquez S.L."/>
            <person name="Kruys A."/>
            <person name="Hutchinson M.I."/>
            <person name="Powell A.J."/>
            <person name="Barry K."/>
            <person name="Miller A.N."/>
            <person name="Grigoriev I.V."/>
            <person name="Debuchy R."/>
            <person name="Gladieux P."/>
            <person name="Hiltunen Thoren M."/>
            <person name="Johannesson H."/>
        </authorList>
    </citation>
    <scope>NUCLEOTIDE SEQUENCE</scope>
    <source>
        <strain evidence="2">CBS 168.71</strain>
    </source>
</reference>
<gene>
    <name evidence="2" type="ORF">B0H64DRAFT_122254</name>
</gene>
<reference evidence="2" key="2">
    <citation type="submission" date="2023-06" db="EMBL/GenBank/DDBJ databases">
        <authorList>
            <consortium name="Lawrence Berkeley National Laboratory"/>
            <person name="Haridas S."/>
            <person name="Hensen N."/>
            <person name="Bonometti L."/>
            <person name="Westerberg I."/>
            <person name="Brannstrom I.O."/>
            <person name="Guillou S."/>
            <person name="Cros-Aarteil S."/>
            <person name="Calhoun S."/>
            <person name="Kuo A."/>
            <person name="Mondo S."/>
            <person name="Pangilinan J."/>
            <person name="Riley R."/>
            <person name="Labutti K."/>
            <person name="Andreopoulos B."/>
            <person name="Lipzen A."/>
            <person name="Chen C."/>
            <person name="Yanf M."/>
            <person name="Daum C."/>
            <person name="Ng V."/>
            <person name="Clum A."/>
            <person name="Steindorff A."/>
            <person name="Ohm R."/>
            <person name="Martin F."/>
            <person name="Silar P."/>
            <person name="Natvig D."/>
            <person name="Lalanne C."/>
            <person name="Gautier V."/>
            <person name="Ament-Velasquez S.L."/>
            <person name="Kruys A."/>
            <person name="Hutchinson M.I."/>
            <person name="Powell A.J."/>
            <person name="Barry K."/>
            <person name="Miller A.N."/>
            <person name="Grigoriev I.V."/>
            <person name="Debuchy R."/>
            <person name="Gladieux P."/>
            <person name="Thoren M.H."/>
            <person name="Johannesson H."/>
        </authorList>
    </citation>
    <scope>NUCLEOTIDE SEQUENCE</scope>
    <source>
        <strain evidence="2">CBS 168.71</strain>
    </source>
</reference>
<dbReference type="GO" id="GO:0016747">
    <property type="term" value="F:acyltransferase activity, transferring groups other than amino-acyl groups"/>
    <property type="evidence" value="ECO:0007669"/>
    <property type="project" value="InterPro"/>
</dbReference>